<organism evidence="2 3">
    <name type="scientific">Nocardia terrae</name>
    <dbReference type="NCBI Taxonomy" id="2675851"/>
    <lineage>
        <taxon>Bacteria</taxon>
        <taxon>Bacillati</taxon>
        <taxon>Actinomycetota</taxon>
        <taxon>Actinomycetes</taxon>
        <taxon>Mycobacteriales</taxon>
        <taxon>Nocardiaceae</taxon>
        <taxon>Nocardia</taxon>
    </lineage>
</organism>
<dbReference type="PANTHER" id="PTHR15020:SF11">
    <property type="entry name" value="OS06G0360300 PROTEIN"/>
    <property type="match status" value="1"/>
</dbReference>
<comment type="caution">
    <text evidence="2">The sequence shown here is derived from an EMBL/GenBank/DDBJ whole genome shotgun (WGS) entry which is preliminary data.</text>
</comment>
<dbReference type="SUPFAM" id="SSF51735">
    <property type="entry name" value="NAD(P)-binding Rossmann-fold domains"/>
    <property type="match status" value="1"/>
</dbReference>
<feature type="domain" description="NAD(P)-binding" evidence="1">
    <location>
        <begin position="7"/>
        <end position="176"/>
    </location>
</feature>
<accession>A0A7K1UNA1</accession>
<evidence type="ECO:0000259" key="1">
    <source>
        <dbReference type="Pfam" id="PF13460"/>
    </source>
</evidence>
<dbReference type="Proteomes" id="UP000466794">
    <property type="component" value="Unassembled WGS sequence"/>
</dbReference>
<dbReference type="InterPro" id="IPR036291">
    <property type="entry name" value="NAD(P)-bd_dom_sf"/>
</dbReference>
<name>A0A7K1UNA1_9NOCA</name>
<dbReference type="Pfam" id="PF13460">
    <property type="entry name" value="NAD_binding_10"/>
    <property type="match status" value="1"/>
</dbReference>
<dbReference type="Gene3D" id="3.40.50.720">
    <property type="entry name" value="NAD(P)-binding Rossmann-like Domain"/>
    <property type="match status" value="1"/>
</dbReference>
<reference evidence="2 3" key="1">
    <citation type="submission" date="2019-12" db="EMBL/GenBank/DDBJ databases">
        <title>Nocardia sp. nov. ET3-3 isolated from soil.</title>
        <authorList>
            <person name="Kanchanasin P."/>
            <person name="Tanasupawat S."/>
            <person name="Yuki M."/>
            <person name="Kudo T."/>
        </authorList>
    </citation>
    <scope>NUCLEOTIDE SEQUENCE [LARGE SCALE GENOMIC DNA]</scope>
    <source>
        <strain evidence="2 3">ET3-3</strain>
    </source>
</reference>
<evidence type="ECO:0000313" key="2">
    <source>
        <dbReference type="EMBL" id="MVU75814.1"/>
    </source>
</evidence>
<proteinExistence type="predicted"/>
<dbReference type="EMBL" id="WRPP01000001">
    <property type="protein sequence ID" value="MVU75814.1"/>
    <property type="molecule type" value="Genomic_DNA"/>
</dbReference>
<keyword evidence="3" id="KW-1185">Reference proteome</keyword>
<dbReference type="InterPro" id="IPR016040">
    <property type="entry name" value="NAD(P)-bd_dom"/>
</dbReference>
<sequence length="204" mass="21468">MKYLVIGGTGRTGGRAVELLRGDGHDVLIGTRHPRDEQSIAVELANPLNPHLLDGVDGIIVSVEPPVDDTEADAVMNTGIARLADLAAAQKIPVVLVSQIYITRAAEHPEMAGIIRARAAGEQALRNSGTPYAVVRPGWLTNSPASGVHLEQGDRGDGRVSRDTVAQAAVAALLHPESHGRTFELYDGTASVDWSTAFAGLISD</sequence>
<protein>
    <submittedName>
        <fullName evidence="2">NAD(P)H-binding protein</fullName>
    </submittedName>
</protein>
<dbReference type="AlphaFoldDB" id="A0A7K1UNA1"/>
<dbReference type="RefSeq" id="WP_157354607.1">
    <property type="nucleotide sequence ID" value="NZ_WRPP01000001.1"/>
</dbReference>
<gene>
    <name evidence="2" type="ORF">GPX89_00970</name>
</gene>
<dbReference type="PANTHER" id="PTHR15020">
    <property type="entry name" value="FLAVIN REDUCTASE-RELATED"/>
    <property type="match status" value="1"/>
</dbReference>
<evidence type="ECO:0000313" key="3">
    <source>
        <dbReference type="Proteomes" id="UP000466794"/>
    </source>
</evidence>